<accession>A0A2G8K2S4</accession>
<dbReference type="Proteomes" id="UP000230750">
    <property type="component" value="Unassembled WGS sequence"/>
</dbReference>
<name>A0A2G8K2S4_STIJA</name>
<evidence type="ECO:0000313" key="1">
    <source>
        <dbReference type="EMBL" id="PIK42290.1"/>
    </source>
</evidence>
<dbReference type="OrthoDB" id="120976at2759"/>
<protein>
    <submittedName>
        <fullName evidence="1">Uncharacterized protein</fullName>
    </submittedName>
</protein>
<organism evidence="1 2">
    <name type="scientific">Stichopus japonicus</name>
    <name type="common">Sea cucumber</name>
    <dbReference type="NCBI Taxonomy" id="307972"/>
    <lineage>
        <taxon>Eukaryota</taxon>
        <taxon>Metazoa</taxon>
        <taxon>Echinodermata</taxon>
        <taxon>Eleutherozoa</taxon>
        <taxon>Echinozoa</taxon>
        <taxon>Holothuroidea</taxon>
        <taxon>Aspidochirotacea</taxon>
        <taxon>Aspidochirotida</taxon>
        <taxon>Stichopodidae</taxon>
        <taxon>Apostichopus</taxon>
    </lineage>
</organism>
<evidence type="ECO:0000313" key="2">
    <source>
        <dbReference type="Proteomes" id="UP000230750"/>
    </source>
</evidence>
<proteinExistence type="predicted"/>
<keyword evidence="2" id="KW-1185">Reference proteome</keyword>
<dbReference type="AlphaFoldDB" id="A0A2G8K2S4"/>
<comment type="caution">
    <text evidence="1">The sequence shown here is derived from an EMBL/GenBank/DDBJ whole genome shotgun (WGS) entry which is preliminary data.</text>
</comment>
<gene>
    <name evidence="1" type="ORF">BSL78_20851</name>
</gene>
<sequence length="222" mass="25213">MEVRFCHKLFCEWYAAHHLAEHVINDDTILEGLNPFDIQYVFRFACGLNPEAAEKIIAYVNNLEDGEKFTILCFLEQTGRIETVLDTIRKICGNDVIFSGSDSKLLQRSTVQLLEMASSNDIEVTRVELYDCVKAVDLNLASLVLSSDIPFPNLSSINELVLYEDGKEVAIPRAQEIVNFAERCDGLKTLGQTMEENYPMTTTNERLKSHNVRNNEEEVTEL</sequence>
<dbReference type="EMBL" id="MRZV01000944">
    <property type="protein sequence ID" value="PIK42290.1"/>
    <property type="molecule type" value="Genomic_DNA"/>
</dbReference>
<reference evidence="1 2" key="1">
    <citation type="journal article" date="2017" name="PLoS Biol.">
        <title>The sea cucumber genome provides insights into morphological evolution and visceral regeneration.</title>
        <authorList>
            <person name="Zhang X."/>
            <person name="Sun L."/>
            <person name="Yuan J."/>
            <person name="Sun Y."/>
            <person name="Gao Y."/>
            <person name="Zhang L."/>
            <person name="Li S."/>
            <person name="Dai H."/>
            <person name="Hamel J.F."/>
            <person name="Liu C."/>
            <person name="Yu Y."/>
            <person name="Liu S."/>
            <person name="Lin W."/>
            <person name="Guo K."/>
            <person name="Jin S."/>
            <person name="Xu P."/>
            <person name="Storey K.B."/>
            <person name="Huan P."/>
            <person name="Zhang T."/>
            <person name="Zhou Y."/>
            <person name="Zhang J."/>
            <person name="Lin C."/>
            <person name="Li X."/>
            <person name="Xing L."/>
            <person name="Huo D."/>
            <person name="Sun M."/>
            <person name="Wang L."/>
            <person name="Mercier A."/>
            <person name="Li F."/>
            <person name="Yang H."/>
            <person name="Xiang J."/>
        </authorList>
    </citation>
    <scope>NUCLEOTIDE SEQUENCE [LARGE SCALE GENOMIC DNA]</scope>
    <source>
        <strain evidence="1">Shaxun</strain>
        <tissue evidence="1">Muscle</tissue>
    </source>
</reference>